<protein>
    <submittedName>
        <fullName evidence="3">Uncharacterized protein</fullName>
    </submittedName>
</protein>
<dbReference type="Proteomes" id="UP001329430">
    <property type="component" value="Chromosome 6"/>
</dbReference>
<sequence length="229" mass="26560">MTGKRKIIFLFLLLCVIIFLWKTYQYWTLPSKQDEIAEDYVKDSLVDNKIKVSIYYEALCSDSRNFFIKQLEPMYGDFHNYLELDFIPYGKAKTMEKDGVITFKCQHAAVECVANKIHACSLLYVKNQELQLKYITCMIKDNMIPHESGEKCAKQLGIQYDPISECAHAEQSSLLLKKYGERTQAVKPAITFIPTIELNDQQNVPLVHILKNFKKVICDMLHMKSKPCL</sequence>
<dbReference type="AlphaFoldDB" id="A0AAN7ZFY2"/>
<evidence type="ECO:0000256" key="1">
    <source>
        <dbReference type="ARBA" id="ARBA00005679"/>
    </source>
</evidence>
<gene>
    <name evidence="3" type="ORF">RI129_008304</name>
</gene>
<proteinExistence type="inferred from homology"/>
<keyword evidence="2" id="KW-0325">Glycoprotein</keyword>
<dbReference type="InterPro" id="IPR004911">
    <property type="entry name" value="Interferon-induced_GILT"/>
</dbReference>
<name>A0AAN7ZFY2_9COLE</name>
<reference evidence="3 4" key="1">
    <citation type="journal article" date="2024" name="Insects">
        <title>An Improved Chromosome-Level Genome Assembly of the Firefly Pyrocoelia pectoralis.</title>
        <authorList>
            <person name="Fu X."/>
            <person name="Meyer-Rochow V.B."/>
            <person name="Ballantyne L."/>
            <person name="Zhu X."/>
        </authorList>
    </citation>
    <scope>NUCLEOTIDE SEQUENCE [LARGE SCALE GENOMIC DNA]</scope>
    <source>
        <strain evidence="3">XCY_ONT2</strain>
    </source>
</reference>
<organism evidence="3 4">
    <name type="scientific">Pyrocoelia pectoralis</name>
    <dbReference type="NCBI Taxonomy" id="417401"/>
    <lineage>
        <taxon>Eukaryota</taxon>
        <taxon>Metazoa</taxon>
        <taxon>Ecdysozoa</taxon>
        <taxon>Arthropoda</taxon>
        <taxon>Hexapoda</taxon>
        <taxon>Insecta</taxon>
        <taxon>Pterygota</taxon>
        <taxon>Neoptera</taxon>
        <taxon>Endopterygota</taxon>
        <taxon>Coleoptera</taxon>
        <taxon>Polyphaga</taxon>
        <taxon>Elateriformia</taxon>
        <taxon>Elateroidea</taxon>
        <taxon>Lampyridae</taxon>
        <taxon>Lampyrinae</taxon>
        <taxon>Pyrocoelia</taxon>
    </lineage>
</organism>
<dbReference type="Pfam" id="PF03227">
    <property type="entry name" value="GILT"/>
    <property type="match status" value="1"/>
</dbReference>
<comment type="similarity">
    <text evidence="1">Belongs to the GILT family.</text>
</comment>
<dbReference type="PANTHER" id="PTHR13234">
    <property type="entry name" value="GAMMA-INTERFERON INDUCIBLE LYSOSOMAL THIOL REDUCTASE GILT"/>
    <property type="match status" value="1"/>
</dbReference>
<evidence type="ECO:0000256" key="2">
    <source>
        <dbReference type="ARBA" id="ARBA00023180"/>
    </source>
</evidence>
<comment type="caution">
    <text evidence="3">The sequence shown here is derived from an EMBL/GenBank/DDBJ whole genome shotgun (WGS) entry which is preliminary data.</text>
</comment>
<accession>A0AAN7ZFY2</accession>
<dbReference type="EMBL" id="JAVRBK010000006">
    <property type="protein sequence ID" value="KAK5642137.1"/>
    <property type="molecule type" value="Genomic_DNA"/>
</dbReference>
<dbReference type="PANTHER" id="PTHR13234:SF71">
    <property type="entry name" value="GAMMA-INTERFERON-INDUCIBLE LYSOSOMAL THIOL REDUCTASE-LIKE PROTEIN"/>
    <property type="match status" value="1"/>
</dbReference>
<evidence type="ECO:0000313" key="3">
    <source>
        <dbReference type="EMBL" id="KAK5642137.1"/>
    </source>
</evidence>
<keyword evidence="4" id="KW-1185">Reference proteome</keyword>
<evidence type="ECO:0000313" key="4">
    <source>
        <dbReference type="Proteomes" id="UP001329430"/>
    </source>
</evidence>
<dbReference type="GO" id="GO:0016671">
    <property type="term" value="F:oxidoreductase activity, acting on a sulfur group of donors, disulfide as acceptor"/>
    <property type="evidence" value="ECO:0007669"/>
    <property type="project" value="InterPro"/>
</dbReference>